<organism evidence="1 2">
    <name type="scientific">Mythimna separata</name>
    <name type="common">Oriental armyworm</name>
    <name type="synonym">Pseudaletia separata</name>
    <dbReference type="NCBI Taxonomy" id="271217"/>
    <lineage>
        <taxon>Eukaryota</taxon>
        <taxon>Metazoa</taxon>
        <taxon>Ecdysozoa</taxon>
        <taxon>Arthropoda</taxon>
        <taxon>Hexapoda</taxon>
        <taxon>Insecta</taxon>
        <taxon>Pterygota</taxon>
        <taxon>Neoptera</taxon>
        <taxon>Endopterygota</taxon>
        <taxon>Lepidoptera</taxon>
        <taxon>Glossata</taxon>
        <taxon>Ditrysia</taxon>
        <taxon>Noctuoidea</taxon>
        <taxon>Noctuidae</taxon>
        <taxon>Noctuinae</taxon>
        <taxon>Hadenini</taxon>
        <taxon>Mythimna</taxon>
    </lineage>
</organism>
<dbReference type="AlphaFoldDB" id="A0AAD7YIV2"/>
<dbReference type="Proteomes" id="UP001231518">
    <property type="component" value="Chromosome 18"/>
</dbReference>
<dbReference type="PANTHER" id="PTHR11257">
    <property type="entry name" value="CHEMOSENSORY PROTEIN-RELATED"/>
    <property type="match status" value="1"/>
</dbReference>
<dbReference type="InterPro" id="IPR005055">
    <property type="entry name" value="A10/PebIII"/>
</dbReference>
<keyword evidence="2" id="KW-1185">Reference proteome</keyword>
<accession>A0AAD7YIV2</accession>
<proteinExistence type="predicted"/>
<gene>
    <name evidence="1" type="ORF">PYW07_005868</name>
</gene>
<dbReference type="SUPFAM" id="SSF100910">
    <property type="entry name" value="Chemosensory protein Csp2"/>
    <property type="match status" value="1"/>
</dbReference>
<name>A0AAD7YIV2_MYTSE</name>
<dbReference type="EMBL" id="JARGEI010000016">
    <property type="protein sequence ID" value="KAJ8717938.1"/>
    <property type="molecule type" value="Genomic_DNA"/>
</dbReference>
<dbReference type="PANTHER" id="PTHR11257:SF13">
    <property type="entry name" value="GEO07322P1"/>
    <property type="match status" value="1"/>
</dbReference>
<dbReference type="Pfam" id="PF03392">
    <property type="entry name" value="OS-D"/>
    <property type="match status" value="1"/>
</dbReference>
<evidence type="ECO:0000313" key="1">
    <source>
        <dbReference type="EMBL" id="KAJ8717938.1"/>
    </source>
</evidence>
<dbReference type="InterPro" id="IPR036682">
    <property type="entry name" value="OS_D_A10/PebIII_sf"/>
</dbReference>
<reference evidence="1" key="1">
    <citation type="submission" date="2023-03" db="EMBL/GenBank/DDBJ databases">
        <title>Chromosome-level genomes of two armyworms, Mythimna separata and Mythimna loreyi, provide insights into the biosynthesis and reception of sex pheromones.</title>
        <authorList>
            <person name="Zhao H."/>
        </authorList>
    </citation>
    <scope>NUCLEOTIDE SEQUENCE</scope>
    <source>
        <strain evidence="1">BeijingLab</strain>
        <tissue evidence="1">Pupa</tissue>
    </source>
</reference>
<protein>
    <submittedName>
        <fullName evidence="1">Uncharacterized protein</fullName>
    </submittedName>
</protein>
<dbReference type="Gene3D" id="1.10.2080.10">
    <property type="entry name" value="Insect odorant-binding protein A10/Ejaculatory bulb-specific protein 3"/>
    <property type="match status" value="1"/>
</dbReference>
<sequence length="125" mass="13878">MSAASVASILQSLKMKVLIVLTALVAFAAAAALTPEELKMLEAFDFDALFANDEQRKIVFDCMLDKGDCGPYKQLVELSTKTVTTKCADCSPAQKTKYDYVLKVLHDKYEPVYTEFLKKANAKKE</sequence>
<evidence type="ECO:0000313" key="2">
    <source>
        <dbReference type="Proteomes" id="UP001231518"/>
    </source>
</evidence>
<comment type="caution">
    <text evidence="1">The sequence shown here is derived from an EMBL/GenBank/DDBJ whole genome shotgun (WGS) entry which is preliminary data.</text>
</comment>